<gene>
    <name evidence="1" type="ORF">OO014_14060</name>
</gene>
<evidence type="ECO:0000313" key="2">
    <source>
        <dbReference type="Proteomes" id="UP001150259"/>
    </source>
</evidence>
<dbReference type="Proteomes" id="UP001150259">
    <property type="component" value="Unassembled WGS sequence"/>
</dbReference>
<dbReference type="SUPFAM" id="SSF55144">
    <property type="entry name" value="LigT-like"/>
    <property type="match status" value="1"/>
</dbReference>
<accession>A0ABT5GJW6</accession>
<proteinExistence type="predicted"/>
<evidence type="ECO:0000313" key="1">
    <source>
        <dbReference type="EMBL" id="MDC5698379.1"/>
    </source>
</evidence>
<name>A0ABT5GJW6_9MICO</name>
<dbReference type="EMBL" id="JAPFQL010000065">
    <property type="protein sequence ID" value="MDC5698379.1"/>
    <property type="molecule type" value="Genomic_DNA"/>
</dbReference>
<organism evidence="1 2">
    <name type="scientific">Intrasporangium calvum</name>
    <dbReference type="NCBI Taxonomy" id="53358"/>
    <lineage>
        <taxon>Bacteria</taxon>
        <taxon>Bacillati</taxon>
        <taxon>Actinomycetota</taxon>
        <taxon>Actinomycetes</taxon>
        <taxon>Micrococcales</taxon>
        <taxon>Intrasporangiaceae</taxon>
        <taxon>Intrasporangium</taxon>
    </lineage>
</organism>
<dbReference type="RefSeq" id="WP_272462952.1">
    <property type="nucleotide sequence ID" value="NZ_JAPFQL010000065.1"/>
</dbReference>
<evidence type="ECO:0008006" key="3">
    <source>
        <dbReference type="Google" id="ProtNLM"/>
    </source>
</evidence>
<reference evidence="1 2" key="1">
    <citation type="submission" date="2022-11" db="EMBL/GenBank/DDBJ databases">
        <title>Anaerobic phenanthrene biodegradation by a DNRA strain PheN6.</title>
        <authorList>
            <person name="Zhang Z."/>
        </authorList>
    </citation>
    <scope>NUCLEOTIDE SEQUENCE [LARGE SCALE GENOMIC DNA]</scope>
    <source>
        <strain evidence="1 2">PheN6</strain>
    </source>
</reference>
<dbReference type="InterPro" id="IPR009097">
    <property type="entry name" value="Cyclic_Pdiesterase"/>
</dbReference>
<sequence length="239" mass="26267">MPNSLHNPVFDQLFEAAAPQVLNGSHQRDVPPVDGGRWPVTVIARPPSDVRAALATLMRGALIWAGGGHFVTGREDSVHLTVRALEPYREAAAPTDDAVPIWRSAMERACAATPPLEFTLTGLTLSRAGVMAQIEPRDGAPWAFMDRLRAELGDLAWFEDAGIGRRNIWYATLVHFAGDIAHPAALVDWVASRREIERVDFAVDEIELVRSRYVVDTAGDGRTERLMRPESWLTVPVGS</sequence>
<dbReference type="Gene3D" id="3.90.1140.10">
    <property type="entry name" value="Cyclic phosphodiesterase"/>
    <property type="match status" value="1"/>
</dbReference>
<protein>
    <recommendedName>
        <fullName evidence="3">2'-5' RNA ligase family protein</fullName>
    </recommendedName>
</protein>
<comment type="caution">
    <text evidence="1">The sequence shown here is derived from an EMBL/GenBank/DDBJ whole genome shotgun (WGS) entry which is preliminary data.</text>
</comment>
<keyword evidence="2" id="KW-1185">Reference proteome</keyword>